<feature type="region of interest" description="Disordered" evidence="1">
    <location>
        <begin position="55"/>
        <end position="86"/>
    </location>
</feature>
<gene>
    <name evidence="2" type="ORF">PAHAL_7G215500</name>
</gene>
<name>A0A2T8ID47_9POAL</name>
<dbReference type="Proteomes" id="UP000243499">
    <property type="component" value="Chromosome 7"/>
</dbReference>
<dbReference type="Gramene" id="PVH35572">
    <property type="protein sequence ID" value="PVH35572"/>
    <property type="gene ID" value="PAHAL_7G215500"/>
</dbReference>
<reference evidence="2" key="1">
    <citation type="submission" date="2018-04" db="EMBL/GenBank/DDBJ databases">
        <title>WGS assembly of Panicum hallii.</title>
        <authorList>
            <person name="Lovell J."/>
            <person name="Jenkins J."/>
            <person name="Lowry D."/>
            <person name="Mamidi S."/>
            <person name="Sreedasyam A."/>
            <person name="Weng X."/>
            <person name="Barry K."/>
            <person name="Bonette J."/>
            <person name="Campitelli B."/>
            <person name="Daum C."/>
            <person name="Gordon S."/>
            <person name="Gould B."/>
            <person name="Lipzen A."/>
            <person name="Macqueen A."/>
            <person name="Palacio-Mejia J."/>
            <person name="Plott C."/>
            <person name="Shakirov E."/>
            <person name="Shu S."/>
            <person name="Yoshinaga Y."/>
            <person name="Zane M."/>
            <person name="Rokhsar D."/>
            <person name="Grimwood J."/>
            <person name="Schmutz J."/>
            <person name="Juenger T."/>
        </authorList>
    </citation>
    <scope>NUCLEOTIDE SEQUENCE [LARGE SCALE GENOMIC DNA]</scope>
    <source>
        <strain evidence="2">FIL2</strain>
    </source>
</reference>
<accession>A0A2T8ID47</accession>
<proteinExistence type="predicted"/>
<evidence type="ECO:0000256" key="1">
    <source>
        <dbReference type="SAM" id="MobiDB-lite"/>
    </source>
</evidence>
<organism evidence="2">
    <name type="scientific">Panicum hallii</name>
    <dbReference type="NCBI Taxonomy" id="206008"/>
    <lineage>
        <taxon>Eukaryota</taxon>
        <taxon>Viridiplantae</taxon>
        <taxon>Streptophyta</taxon>
        <taxon>Embryophyta</taxon>
        <taxon>Tracheophyta</taxon>
        <taxon>Spermatophyta</taxon>
        <taxon>Magnoliopsida</taxon>
        <taxon>Liliopsida</taxon>
        <taxon>Poales</taxon>
        <taxon>Poaceae</taxon>
        <taxon>PACMAD clade</taxon>
        <taxon>Panicoideae</taxon>
        <taxon>Panicodae</taxon>
        <taxon>Paniceae</taxon>
        <taxon>Panicinae</taxon>
        <taxon>Panicum</taxon>
        <taxon>Panicum sect. Panicum</taxon>
    </lineage>
</organism>
<dbReference type="EMBL" id="CM008052">
    <property type="protein sequence ID" value="PVH35572.1"/>
    <property type="molecule type" value="Genomic_DNA"/>
</dbReference>
<protein>
    <submittedName>
        <fullName evidence="2">Uncharacterized protein</fullName>
    </submittedName>
</protein>
<evidence type="ECO:0000313" key="2">
    <source>
        <dbReference type="EMBL" id="PVH35572.1"/>
    </source>
</evidence>
<sequence>MRARFEAHNSISLSARKQRRALHPVFQVSGYLPWRHCSIAPLDLLSAPASARARTPWRHRSAAPRGPRPQTPLPAAAGAPIGHRPRLRPFSPRLGVGWSAMANGVFCDVWPAGCGEEEAY</sequence>
<dbReference type="AlphaFoldDB" id="A0A2T8ID47"/>